<feature type="compositionally biased region" description="Low complexity" evidence="2">
    <location>
        <begin position="1115"/>
        <end position="1125"/>
    </location>
</feature>
<keyword evidence="1" id="KW-0175">Coiled coil</keyword>
<feature type="region of interest" description="Disordered" evidence="2">
    <location>
        <begin position="1101"/>
        <end position="1147"/>
    </location>
</feature>
<evidence type="ECO:0000259" key="3">
    <source>
        <dbReference type="Pfam" id="PF15058"/>
    </source>
</evidence>
<dbReference type="Pfam" id="PF15059">
    <property type="entry name" value="Speriolin_C"/>
    <property type="match status" value="1"/>
</dbReference>
<accession>A0ABM3YPU1</accession>
<dbReference type="InterPro" id="IPR029384">
    <property type="entry name" value="Speriolin_C"/>
</dbReference>
<evidence type="ECO:0000313" key="6">
    <source>
        <dbReference type="RefSeq" id="XP_060538136.1"/>
    </source>
</evidence>
<dbReference type="RefSeq" id="XP_060538136.1">
    <property type="nucleotide sequence ID" value="XM_060682153.1"/>
</dbReference>
<organism evidence="5 6">
    <name type="scientific">Pantherophis guttatus</name>
    <name type="common">Corn snake</name>
    <name type="synonym">Elaphe guttata</name>
    <dbReference type="NCBI Taxonomy" id="94885"/>
    <lineage>
        <taxon>Eukaryota</taxon>
        <taxon>Metazoa</taxon>
        <taxon>Chordata</taxon>
        <taxon>Craniata</taxon>
        <taxon>Vertebrata</taxon>
        <taxon>Euteleostomi</taxon>
        <taxon>Lepidosauria</taxon>
        <taxon>Squamata</taxon>
        <taxon>Bifurcata</taxon>
        <taxon>Unidentata</taxon>
        <taxon>Episquamata</taxon>
        <taxon>Toxicofera</taxon>
        <taxon>Serpentes</taxon>
        <taxon>Colubroidea</taxon>
        <taxon>Colubridae</taxon>
        <taxon>Colubrinae</taxon>
        <taxon>Pantherophis</taxon>
    </lineage>
</organism>
<keyword evidence="5" id="KW-1185">Reference proteome</keyword>
<dbReference type="Pfam" id="PF15058">
    <property type="entry name" value="Speriolin_N"/>
    <property type="match status" value="1"/>
</dbReference>
<evidence type="ECO:0000256" key="2">
    <source>
        <dbReference type="SAM" id="MobiDB-lite"/>
    </source>
</evidence>
<evidence type="ECO:0000313" key="5">
    <source>
        <dbReference type="Proteomes" id="UP001652622"/>
    </source>
</evidence>
<protein>
    <submittedName>
        <fullName evidence="6">Speriolin isoform X1</fullName>
    </submittedName>
</protein>
<reference evidence="6" key="1">
    <citation type="submission" date="2025-08" db="UniProtKB">
        <authorList>
            <consortium name="RefSeq"/>
        </authorList>
    </citation>
    <scope>IDENTIFICATION</scope>
    <source>
        <tissue evidence="6">Blood</tissue>
    </source>
</reference>
<dbReference type="Proteomes" id="UP001652622">
    <property type="component" value="Unplaced"/>
</dbReference>
<dbReference type="GeneID" id="117666935"/>
<evidence type="ECO:0000259" key="4">
    <source>
        <dbReference type="Pfam" id="PF15059"/>
    </source>
</evidence>
<dbReference type="InterPro" id="IPR026715">
    <property type="entry name" value="SPATC1"/>
</dbReference>
<dbReference type="PANTHER" id="PTHR22192">
    <property type="entry name" value="SPERIOLIN"/>
    <property type="match status" value="1"/>
</dbReference>
<gene>
    <name evidence="6" type="primary">SPATC1</name>
</gene>
<proteinExistence type="predicted"/>
<feature type="coiled-coil region" evidence="1">
    <location>
        <begin position="7"/>
        <end position="34"/>
    </location>
</feature>
<dbReference type="InterPro" id="IPR029385">
    <property type="entry name" value="Speriolin_N"/>
</dbReference>
<feature type="domain" description="Speriolin N-terminal" evidence="3">
    <location>
        <begin position="1"/>
        <end position="44"/>
    </location>
</feature>
<sequence length="1302" mass="136672">MAIFARYEALRKEIKALVAENEELKQLVLLLRENQELKSLLHDQFNERNLLPNFESSRLDQQEPLANQAFLDSSNLDQSQNSQNAILRLGIRQRHPSGLTAQLTTQYPPPPPPPGAMAASLRGSPPRFQVCSPAGSTSGVGGASQRSSGSSIVPRGYCFECPIPWHPHLPSTSAGVPLLAPTSLPDLPSTQLTSVLPGSSLPNLPAARQGRGTYSIPSAGGRTYSIPSPGGGTFSIPSPGGGMPKWHIASSELPSIQQLSQLPSVFYSPTGPTAGQGRGTYSIPCDEGMPKWHIASSELPSIQQLSQLPSVFCSPTGPTAGQGRGTYSIPCDEGMPSWNIGSAELPSIQQLSQLPSVFGSPTGPTAGQGRGTYSIPGISGTPEAPSTQNLSQLTSVFGSSLPSTQLLSQLPSAFLSPTQPASAGQGGGTFPLSCIPGTPEAPSTQNLSHLTSVFRQQPALYPAALPAVSAFLSPTQPASAGQGGGTFPLSCIPGTPEAPSTQNLSHLTSVFGSSLPSTQLLSQLPSAFLSPTQAAAAFPFPCIPGTPEAPSTQYPSQLPSIYMKPTSGQEGGMVSFPQGTPEAPSTQNLSHLTSVFGSNLPSTQLLSQLSSAFSPKPICGRDVSMSLPTQQQPFQPIEASSPIQPIQGANYFSSPGSPELSSMQSPLPSMYMKPIARQGGRIFTFPSVPGSPELSGTLPSIYMKPTVRQRQRIFTFPTILGGPELPSPQYPSQLPSIYMKPTSGQEGGMVSFPQGTPEAPSTQNLSHLTSVFGSSLPSTQLLSQLSSAFSPKPICGRDVSMSLPTQQQPFQPIEASSPIQPIQGANYLSGSLSSPSGPCPPSYMVPSWDSYGGLQLPPPVGDPFSQFSSDIFSMGSDPGKPQLPAMPSISPTQPSRYLRFPGDIYNLGGDPYCAPYSPGQFSPYSPSGTFSQLGPCSPFSPGSSGMGGTPTGSPFFPLAPGSPDMSSLYGPMAPGSPMTFSGGPMTPMSGTTASSGNSVFSSLVPDSSLGTIPSPYSSLGACSPFGVVPPASSPDTSSLYGPMFPASYVSSLYGPMVPASPTSSGSPLFSSGPSSLFSPLGPAGSPGTICVPSPIQFSPLATSPTPALGPRPITSPMLPSPMLSPAVSPEPTEKSDRRTQGTAMGRDSKAATFERIVGEVAFQLDRRILSSIFPDRVRLYGFTVGNIPEKIMQAENDTVNPLTPEQRSAMMDRYNEIMNRLKPQNYNPTFHPQFTEHIVNTYGILRERPDATGSEAQLYNDPNYLHEVIVSVVPQDKVADCLILLNCLRQLSQADGKPLFIW</sequence>
<evidence type="ECO:0000256" key="1">
    <source>
        <dbReference type="SAM" id="Coils"/>
    </source>
</evidence>
<dbReference type="PANTHER" id="PTHR22192:SF16">
    <property type="entry name" value="SPERIOLIN"/>
    <property type="match status" value="1"/>
</dbReference>
<name>A0ABM3YPU1_PANGU</name>
<feature type="domain" description="Speriolin C-terminal" evidence="4">
    <location>
        <begin position="1156"/>
        <end position="1302"/>
    </location>
</feature>